<evidence type="ECO:0000256" key="9">
    <source>
        <dbReference type="ARBA" id="ARBA00023004"/>
    </source>
</evidence>
<feature type="transmembrane region" description="Helical" evidence="11">
    <location>
        <begin position="207"/>
        <end position="225"/>
    </location>
</feature>
<keyword evidence="9" id="KW-0408">Iron</keyword>
<evidence type="ECO:0000256" key="4">
    <source>
        <dbReference type="ARBA" id="ARBA00022617"/>
    </source>
</evidence>
<dbReference type="PROSITE" id="PS50939">
    <property type="entry name" value="CYTOCHROME_B561"/>
    <property type="match status" value="1"/>
</dbReference>
<evidence type="ECO:0000256" key="5">
    <source>
        <dbReference type="ARBA" id="ARBA00022692"/>
    </source>
</evidence>
<dbReference type="CDD" id="cd08761">
    <property type="entry name" value="Cyt_b561_CYB561D2_like"/>
    <property type="match status" value="1"/>
</dbReference>
<feature type="transmembrane region" description="Helical" evidence="11">
    <location>
        <begin position="60"/>
        <end position="82"/>
    </location>
</feature>
<evidence type="ECO:0000256" key="8">
    <source>
        <dbReference type="ARBA" id="ARBA00022989"/>
    </source>
</evidence>
<keyword evidence="14" id="KW-1185">Reference proteome</keyword>
<keyword evidence="8 11" id="KW-1133">Transmembrane helix</keyword>
<comment type="cofactor">
    <cofactor evidence="1">
        <name>heme b</name>
        <dbReference type="ChEBI" id="CHEBI:60344"/>
    </cofactor>
</comment>
<keyword evidence="10 11" id="KW-0472">Membrane</keyword>
<reference evidence="13" key="1">
    <citation type="journal article" date="2020" name="Stud. Mycol.">
        <title>101 Dothideomycetes genomes: a test case for predicting lifestyles and emergence of pathogens.</title>
        <authorList>
            <person name="Haridas S."/>
            <person name="Albert R."/>
            <person name="Binder M."/>
            <person name="Bloem J."/>
            <person name="Labutti K."/>
            <person name="Salamov A."/>
            <person name="Andreopoulos B."/>
            <person name="Baker S."/>
            <person name="Barry K."/>
            <person name="Bills G."/>
            <person name="Bluhm B."/>
            <person name="Cannon C."/>
            <person name="Castanera R."/>
            <person name="Culley D."/>
            <person name="Daum C."/>
            <person name="Ezra D."/>
            <person name="Gonzalez J."/>
            <person name="Henrissat B."/>
            <person name="Kuo A."/>
            <person name="Liang C."/>
            <person name="Lipzen A."/>
            <person name="Lutzoni F."/>
            <person name="Magnuson J."/>
            <person name="Mondo S."/>
            <person name="Nolan M."/>
            <person name="Ohm R."/>
            <person name="Pangilinan J."/>
            <person name="Park H.-J."/>
            <person name="Ramirez L."/>
            <person name="Alfaro M."/>
            <person name="Sun H."/>
            <person name="Tritt A."/>
            <person name="Yoshinaga Y."/>
            <person name="Zwiers L.-H."/>
            <person name="Turgeon B."/>
            <person name="Goodwin S."/>
            <person name="Spatafora J."/>
            <person name="Crous P."/>
            <person name="Grigoriev I."/>
        </authorList>
    </citation>
    <scope>NUCLEOTIDE SEQUENCE</scope>
    <source>
        <strain evidence="13">CBS 480.64</strain>
    </source>
</reference>
<dbReference type="InterPro" id="IPR006593">
    <property type="entry name" value="Cyt_b561/ferric_Rdtase_TM"/>
</dbReference>
<keyword evidence="5 11" id="KW-0812">Transmembrane</keyword>
<dbReference type="PANTHER" id="PTHR15422:SF45">
    <property type="entry name" value="CYTOCHROME B561 DOMAIN-CONTAINING PROTEIN"/>
    <property type="match status" value="1"/>
</dbReference>
<gene>
    <name evidence="13" type="ORF">K470DRAFT_300615</name>
</gene>
<name>A0A6A7BVP5_9PEZI</name>
<dbReference type="OrthoDB" id="432881at2759"/>
<evidence type="ECO:0000256" key="1">
    <source>
        <dbReference type="ARBA" id="ARBA00001970"/>
    </source>
</evidence>
<comment type="subcellular location">
    <subcellularLocation>
        <location evidence="2">Membrane</location>
        <topology evidence="2">Multi-pass membrane protein</topology>
    </subcellularLocation>
</comment>
<dbReference type="InterPro" id="IPR045150">
    <property type="entry name" value="CYB561D1/2"/>
</dbReference>
<feature type="transmembrane region" description="Helical" evidence="11">
    <location>
        <begin position="28"/>
        <end position="53"/>
    </location>
</feature>
<evidence type="ECO:0000256" key="7">
    <source>
        <dbReference type="ARBA" id="ARBA00022982"/>
    </source>
</evidence>
<feature type="domain" description="Cytochrome b561" evidence="12">
    <location>
        <begin position="30"/>
        <end position="228"/>
    </location>
</feature>
<dbReference type="GO" id="GO:0046872">
    <property type="term" value="F:metal ion binding"/>
    <property type="evidence" value="ECO:0007669"/>
    <property type="project" value="UniProtKB-KW"/>
</dbReference>
<dbReference type="GO" id="GO:0016020">
    <property type="term" value="C:membrane"/>
    <property type="evidence" value="ECO:0007669"/>
    <property type="project" value="UniProtKB-SubCell"/>
</dbReference>
<evidence type="ECO:0000259" key="12">
    <source>
        <dbReference type="PROSITE" id="PS50939"/>
    </source>
</evidence>
<keyword evidence="6" id="KW-0479">Metal-binding</keyword>
<evidence type="ECO:0000256" key="6">
    <source>
        <dbReference type="ARBA" id="ARBA00022723"/>
    </source>
</evidence>
<evidence type="ECO:0000256" key="11">
    <source>
        <dbReference type="SAM" id="Phobius"/>
    </source>
</evidence>
<dbReference type="Gene3D" id="1.20.120.1770">
    <property type="match status" value="1"/>
</dbReference>
<proteinExistence type="predicted"/>
<protein>
    <recommendedName>
        <fullName evidence="12">Cytochrome b561 domain-containing protein</fullName>
    </recommendedName>
</protein>
<evidence type="ECO:0000313" key="14">
    <source>
        <dbReference type="Proteomes" id="UP000799421"/>
    </source>
</evidence>
<keyword evidence="3" id="KW-0813">Transport</keyword>
<evidence type="ECO:0000256" key="2">
    <source>
        <dbReference type="ARBA" id="ARBA00004141"/>
    </source>
</evidence>
<accession>A0A6A7BVP5</accession>
<evidence type="ECO:0000256" key="3">
    <source>
        <dbReference type="ARBA" id="ARBA00022448"/>
    </source>
</evidence>
<feature type="transmembrane region" description="Helical" evidence="11">
    <location>
        <begin position="102"/>
        <end position="123"/>
    </location>
</feature>
<evidence type="ECO:0000256" key="10">
    <source>
        <dbReference type="ARBA" id="ARBA00023136"/>
    </source>
</evidence>
<keyword evidence="7" id="KW-0249">Electron transport</keyword>
<dbReference type="EMBL" id="MU006002">
    <property type="protein sequence ID" value="KAF2858809.1"/>
    <property type="molecule type" value="Genomic_DNA"/>
</dbReference>
<feature type="transmembrane region" description="Helical" evidence="11">
    <location>
        <begin position="177"/>
        <end position="200"/>
    </location>
</feature>
<keyword evidence="4" id="KW-0349">Heme</keyword>
<dbReference type="PANTHER" id="PTHR15422">
    <property type="entry name" value="OS05G0565100 PROTEIN"/>
    <property type="match status" value="1"/>
</dbReference>
<dbReference type="AlphaFoldDB" id="A0A6A7BVP5"/>
<evidence type="ECO:0000313" key="13">
    <source>
        <dbReference type="EMBL" id="KAF2858809.1"/>
    </source>
</evidence>
<feature type="transmembrane region" description="Helical" evidence="11">
    <location>
        <begin position="135"/>
        <end position="157"/>
    </location>
</feature>
<organism evidence="13 14">
    <name type="scientific">Piedraia hortae CBS 480.64</name>
    <dbReference type="NCBI Taxonomy" id="1314780"/>
    <lineage>
        <taxon>Eukaryota</taxon>
        <taxon>Fungi</taxon>
        <taxon>Dikarya</taxon>
        <taxon>Ascomycota</taxon>
        <taxon>Pezizomycotina</taxon>
        <taxon>Dothideomycetes</taxon>
        <taxon>Dothideomycetidae</taxon>
        <taxon>Capnodiales</taxon>
        <taxon>Piedraiaceae</taxon>
        <taxon>Piedraia</taxon>
    </lineage>
</organism>
<dbReference type="Pfam" id="PF03188">
    <property type="entry name" value="Cytochrom_B561"/>
    <property type="match status" value="1"/>
</dbReference>
<dbReference type="SMART" id="SM00665">
    <property type="entry name" value="B561"/>
    <property type="match status" value="1"/>
</dbReference>
<dbReference type="Proteomes" id="UP000799421">
    <property type="component" value="Unassembled WGS sequence"/>
</dbReference>
<sequence>MSQGSESSQLEEPLLGRPGDATQHDAPLYYNLILGTGIIAQISALLIVAYTWGAIFTHDVILFSAHPLVNTTSVLLLLNGVLLLQPTHTAEQKLSGTNFHAVFMAMSTLLALGGLGVIEYNKFSHGGTHFDSPHAVLGFITYLFLVIQVLFGVLQFYAPWVLGGVERGKAVYKYHRLGGYVTLALMVVTVCAASGTAYGFKVLGLRAWVYLLLGVGVLVGTGARVKVRKFGWLAGY</sequence>
<dbReference type="GO" id="GO:0140575">
    <property type="term" value="F:transmembrane monodehydroascorbate reductase activity"/>
    <property type="evidence" value="ECO:0007669"/>
    <property type="project" value="InterPro"/>
</dbReference>